<accession>A0A1C0Y8F8</accession>
<sequence length="119" mass="13864">METFEFVGNGGYIVTLTDDELIIECKGVKSFWIFYHVKPRVKHIPIADIIRIDTKGPGMRPGYARFMTPEIMEYQSSSYVAVHDPNSIMLEEEDTASFDRLFKLLKKKNKQITRENQKM</sequence>
<keyword evidence="2" id="KW-1185">Reference proteome</keyword>
<comment type="caution">
    <text evidence="1">The sequence shown here is derived from an EMBL/GenBank/DDBJ whole genome shotgun (WGS) entry which is preliminary data.</text>
</comment>
<protein>
    <recommendedName>
        <fullName evidence="3">Bacterial Pleckstrin homology domain-containing protein</fullName>
    </recommendedName>
</protein>
<gene>
    <name evidence="1" type="ORF">A6K76_03385</name>
</gene>
<reference evidence="1 2" key="1">
    <citation type="submission" date="2016-07" db="EMBL/GenBank/DDBJ databases">
        <title>Caryophanon latum genome sequencing.</title>
        <authorList>
            <person name="Verma A."/>
            <person name="Pal Y."/>
            <person name="Krishnamurthi S."/>
        </authorList>
    </citation>
    <scope>NUCLEOTIDE SEQUENCE [LARGE SCALE GENOMIC DNA]</scope>
    <source>
        <strain evidence="1 2">DSM 14151</strain>
    </source>
</reference>
<name>A0A1C0Y8F8_9BACL</name>
<evidence type="ECO:0000313" key="1">
    <source>
        <dbReference type="EMBL" id="OCS83430.1"/>
    </source>
</evidence>
<evidence type="ECO:0008006" key="3">
    <source>
        <dbReference type="Google" id="ProtNLM"/>
    </source>
</evidence>
<dbReference type="AlphaFoldDB" id="A0A1C0Y8F8"/>
<dbReference type="EMBL" id="MATO01000089">
    <property type="protein sequence ID" value="OCS83430.1"/>
    <property type="molecule type" value="Genomic_DNA"/>
</dbReference>
<dbReference type="Proteomes" id="UP000093482">
    <property type="component" value="Unassembled WGS sequence"/>
</dbReference>
<evidence type="ECO:0000313" key="2">
    <source>
        <dbReference type="Proteomes" id="UP000093482"/>
    </source>
</evidence>
<organism evidence="1 2">
    <name type="scientific">Caryophanon latum</name>
    <dbReference type="NCBI Taxonomy" id="33977"/>
    <lineage>
        <taxon>Bacteria</taxon>
        <taxon>Bacillati</taxon>
        <taxon>Bacillota</taxon>
        <taxon>Bacilli</taxon>
        <taxon>Bacillales</taxon>
        <taxon>Caryophanaceae</taxon>
        <taxon>Caryophanon</taxon>
    </lineage>
</organism>
<dbReference type="OrthoDB" id="2453464at2"/>
<proteinExistence type="predicted"/>
<dbReference type="RefSeq" id="WP_066466603.1">
    <property type="nucleotide sequence ID" value="NZ_MATO01000089.1"/>
</dbReference>